<reference evidence="4 5" key="1">
    <citation type="submission" date="2019-12" db="EMBL/GenBank/DDBJ databases">
        <title>Complete genome sequence of Algicella marina strain 9Alg 56(T) isolated from the red alga Tichocarpus crinitus.</title>
        <authorList>
            <person name="Kim S.-G."/>
            <person name="Nedashkovskaya O.I."/>
        </authorList>
    </citation>
    <scope>NUCLEOTIDE SEQUENCE [LARGE SCALE GENOMIC DNA]</scope>
    <source>
        <strain evidence="4 5">9Alg 56</strain>
    </source>
</reference>
<dbReference type="InterPro" id="IPR050361">
    <property type="entry name" value="MPP/UQCRC_Complex"/>
</dbReference>
<feature type="domain" description="Peptidase M16 C-terminal" evidence="3">
    <location>
        <begin position="187"/>
        <end position="360"/>
    </location>
</feature>
<evidence type="ECO:0000259" key="2">
    <source>
        <dbReference type="Pfam" id="PF00675"/>
    </source>
</evidence>
<gene>
    <name evidence="4" type="ORF">GO499_12610</name>
</gene>
<evidence type="ECO:0000259" key="3">
    <source>
        <dbReference type="Pfam" id="PF05193"/>
    </source>
</evidence>
<dbReference type="AlphaFoldDB" id="A0A6P1T2K1"/>
<sequence length="437" mass="46551">MSMFFRVFVTVLLLPFAGLAMDIQEVTTPAGTTVWLVEEPSIPIISVEVEFKGGAVLDPQDKLGATVLMAGLLEEGSNDLDSTGFAAAREDLAARFSYDGNRDGVSISATMLSDNRDATIDLLAGALGNPTFDEVSVARVRAQVLSNLQSELTDPNYIGALTFRQRVFGEHPYANPTSGTPETVAALTRDDVVAAHRRSLVRSRAVVGVVGDITAAEVGPMIDRLLAGLPEDGPDLPARATITDAAELEVVPLATPQSVAVFGHEGIERDSPDFIAAYVLNTIMGGGGFNSRLGEEIREKRGLTYGIYAYLASADYGDLLLGSVASANNRMAEVVGLVQEEWAKMAAEGVTAKELADVKRYITGSYPLRFTSNGAIANSLVGMQLAGLPLDYVDTRNEQVEALTLEEINALATRLYRPDALRVVIVGQPEGIADTTQ</sequence>
<keyword evidence="5" id="KW-1185">Reference proteome</keyword>
<dbReference type="Pfam" id="PF00675">
    <property type="entry name" value="Peptidase_M16"/>
    <property type="match status" value="1"/>
</dbReference>
<organism evidence="4 5">
    <name type="scientific">Algicella marina</name>
    <dbReference type="NCBI Taxonomy" id="2683284"/>
    <lineage>
        <taxon>Bacteria</taxon>
        <taxon>Pseudomonadati</taxon>
        <taxon>Pseudomonadota</taxon>
        <taxon>Alphaproteobacteria</taxon>
        <taxon>Rhodobacterales</taxon>
        <taxon>Paracoccaceae</taxon>
        <taxon>Algicella</taxon>
    </lineage>
</organism>
<dbReference type="EMBL" id="CP046620">
    <property type="protein sequence ID" value="QHQ35951.1"/>
    <property type="molecule type" value="Genomic_DNA"/>
</dbReference>
<evidence type="ECO:0000313" key="4">
    <source>
        <dbReference type="EMBL" id="QHQ35951.1"/>
    </source>
</evidence>
<dbReference type="Gene3D" id="3.30.830.10">
    <property type="entry name" value="Metalloenzyme, LuxS/M16 peptidase-like"/>
    <property type="match status" value="2"/>
</dbReference>
<name>A0A6P1T2K1_9RHOB</name>
<accession>A0A6P1T2K1</accession>
<dbReference type="Proteomes" id="UP000464495">
    <property type="component" value="Chromosome"/>
</dbReference>
<dbReference type="GO" id="GO:0046872">
    <property type="term" value="F:metal ion binding"/>
    <property type="evidence" value="ECO:0007669"/>
    <property type="project" value="InterPro"/>
</dbReference>
<keyword evidence="1" id="KW-0732">Signal</keyword>
<dbReference type="PANTHER" id="PTHR11851:SF224">
    <property type="entry name" value="PROCESSING PROTEASE"/>
    <property type="match status" value="1"/>
</dbReference>
<dbReference type="InterPro" id="IPR007863">
    <property type="entry name" value="Peptidase_M16_C"/>
</dbReference>
<feature type="domain" description="Peptidase M16 N-terminal" evidence="2">
    <location>
        <begin position="34"/>
        <end position="150"/>
    </location>
</feature>
<proteinExistence type="predicted"/>
<dbReference type="InterPro" id="IPR011765">
    <property type="entry name" value="Pept_M16_N"/>
</dbReference>
<protein>
    <submittedName>
        <fullName evidence="4">Insulinase family protein</fullName>
    </submittedName>
</protein>
<dbReference type="PANTHER" id="PTHR11851">
    <property type="entry name" value="METALLOPROTEASE"/>
    <property type="match status" value="1"/>
</dbReference>
<feature type="signal peptide" evidence="1">
    <location>
        <begin position="1"/>
        <end position="20"/>
    </location>
</feature>
<feature type="chain" id="PRO_5026739265" evidence="1">
    <location>
        <begin position="21"/>
        <end position="437"/>
    </location>
</feature>
<evidence type="ECO:0000256" key="1">
    <source>
        <dbReference type="SAM" id="SignalP"/>
    </source>
</evidence>
<dbReference type="RefSeq" id="WP_161862508.1">
    <property type="nucleotide sequence ID" value="NZ_CP046620.1"/>
</dbReference>
<dbReference type="InterPro" id="IPR011249">
    <property type="entry name" value="Metalloenz_LuxS/M16"/>
</dbReference>
<dbReference type="KEGG" id="amaq:GO499_12610"/>
<evidence type="ECO:0000313" key="5">
    <source>
        <dbReference type="Proteomes" id="UP000464495"/>
    </source>
</evidence>
<dbReference type="SUPFAM" id="SSF63411">
    <property type="entry name" value="LuxS/MPP-like metallohydrolase"/>
    <property type="match status" value="2"/>
</dbReference>
<dbReference type="Pfam" id="PF05193">
    <property type="entry name" value="Peptidase_M16_C"/>
    <property type="match status" value="1"/>
</dbReference>